<dbReference type="EMBL" id="SMFX01000001">
    <property type="protein sequence ID" value="TCK18186.1"/>
    <property type="molecule type" value="Genomic_DNA"/>
</dbReference>
<dbReference type="GO" id="GO:0016757">
    <property type="term" value="F:glycosyltransferase activity"/>
    <property type="evidence" value="ECO:0007669"/>
    <property type="project" value="InterPro"/>
</dbReference>
<dbReference type="SUPFAM" id="SSF53756">
    <property type="entry name" value="UDP-Glycosyltransferase/glycogen phosphorylase"/>
    <property type="match status" value="1"/>
</dbReference>
<name>A0A4V6NDB4_9GAMM</name>
<dbReference type="InterPro" id="IPR050194">
    <property type="entry name" value="Glycosyltransferase_grp1"/>
</dbReference>
<evidence type="ECO:0000259" key="1">
    <source>
        <dbReference type="Pfam" id="PF00534"/>
    </source>
</evidence>
<evidence type="ECO:0000313" key="3">
    <source>
        <dbReference type="EMBL" id="TCK18186.1"/>
    </source>
</evidence>
<dbReference type="Pfam" id="PF00534">
    <property type="entry name" value="Glycos_transf_1"/>
    <property type="match status" value="1"/>
</dbReference>
<sequence length="386" mass="42723">MNILFCNYEYPPLGGGGGVINALLAEELATRHEVTVLTSQGLGLPAESVVNGVRVVRAPVFFRSQQAAANVPSMLAFLPMGIAAGKRLIKANRYDVINTHFVLPTGPVGAALARFGKLPHVLSVHGGDLYDPSKWISPHRHFVLRTWIKRLLRQADSLVGQSRNTIDNVHTYYDASLDVARIPLGIKRPAVDAARRADYGFTDDQVLLVTVGRLVARKAMDQLISVLKDTDRPDAHLVIIGSGPQEQALQQQSRELGVADRVHFMGQTDERDKFRLLQVSDIFVSTSQHEGFGLVYLEAMASGLPVVCYDYGGQTDFLTDGVTGHVVPLNDTALFTECCRKLISDREASQKISDRNLELVEDLYIENCARQYEQLFEDLIKKQQVQ</sequence>
<accession>A0A4V6NDB4</accession>
<protein>
    <submittedName>
        <fullName evidence="3">Glycosyltransferase involved in cell wall biosynthesis</fullName>
    </submittedName>
</protein>
<reference evidence="3 4" key="1">
    <citation type="submission" date="2019-03" db="EMBL/GenBank/DDBJ databases">
        <title>Genomic Encyclopedia of Type Strains, Phase IV (KMG-IV): sequencing the most valuable type-strain genomes for metagenomic binning, comparative biology and taxonomic classification.</title>
        <authorList>
            <person name="Goeker M."/>
        </authorList>
    </citation>
    <scope>NUCLEOTIDE SEQUENCE [LARGE SCALE GENOMIC DNA]</scope>
    <source>
        <strain evidence="3 4">DSM 19610</strain>
    </source>
</reference>
<dbReference type="Proteomes" id="UP000295707">
    <property type="component" value="Unassembled WGS sequence"/>
</dbReference>
<proteinExistence type="predicted"/>
<dbReference type="CDD" id="cd03801">
    <property type="entry name" value="GT4_PimA-like"/>
    <property type="match status" value="1"/>
</dbReference>
<dbReference type="AlphaFoldDB" id="A0A4V6NDB4"/>
<dbReference type="Gene3D" id="3.40.50.2000">
    <property type="entry name" value="Glycogen Phosphorylase B"/>
    <property type="match status" value="2"/>
</dbReference>
<dbReference type="InterPro" id="IPR028098">
    <property type="entry name" value="Glyco_trans_4-like_N"/>
</dbReference>
<dbReference type="RefSeq" id="WP_165869129.1">
    <property type="nucleotide sequence ID" value="NZ_SMFX01000001.1"/>
</dbReference>
<dbReference type="PANTHER" id="PTHR45947:SF3">
    <property type="entry name" value="SULFOQUINOVOSYL TRANSFERASE SQD2"/>
    <property type="match status" value="1"/>
</dbReference>
<dbReference type="Pfam" id="PF13439">
    <property type="entry name" value="Glyco_transf_4"/>
    <property type="match status" value="1"/>
</dbReference>
<comment type="caution">
    <text evidence="3">The sequence shown here is derived from an EMBL/GenBank/DDBJ whole genome shotgun (WGS) entry which is preliminary data.</text>
</comment>
<dbReference type="InterPro" id="IPR001296">
    <property type="entry name" value="Glyco_trans_1"/>
</dbReference>
<gene>
    <name evidence="3" type="ORF">DFR30_1461</name>
</gene>
<dbReference type="PANTHER" id="PTHR45947">
    <property type="entry name" value="SULFOQUINOVOSYL TRANSFERASE SQD2"/>
    <property type="match status" value="1"/>
</dbReference>
<feature type="domain" description="Glycosyltransferase subfamily 4-like N-terminal" evidence="2">
    <location>
        <begin position="15"/>
        <end position="186"/>
    </location>
</feature>
<evidence type="ECO:0000313" key="4">
    <source>
        <dbReference type="Proteomes" id="UP000295707"/>
    </source>
</evidence>
<keyword evidence="3" id="KW-0808">Transferase</keyword>
<organism evidence="3 4">
    <name type="scientific">Thiogranum longum</name>
    <dbReference type="NCBI Taxonomy" id="1537524"/>
    <lineage>
        <taxon>Bacteria</taxon>
        <taxon>Pseudomonadati</taxon>
        <taxon>Pseudomonadota</taxon>
        <taxon>Gammaproteobacteria</taxon>
        <taxon>Chromatiales</taxon>
        <taxon>Ectothiorhodospiraceae</taxon>
        <taxon>Thiogranum</taxon>
    </lineage>
</organism>
<keyword evidence="4" id="KW-1185">Reference proteome</keyword>
<feature type="domain" description="Glycosyl transferase family 1" evidence="1">
    <location>
        <begin position="196"/>
        <end position="355"/>
    </location>
</feature>
<evidence type="ECO:0000259" key="2">
    <source>
        <dbReference type="Pfam" id="PF13439"/>
    </source>
</evidence>